<keyword evidence="2" id="KW-0479">Metal-binding</keyword>
<organism evidence="5 6">
    <name type="scientific">Cryphonectria parasitica (strain ATCC 38755 / EP155)</name>
    <dbReference type="NCBI Taxonomy" id="660469"/>
    <lineage>
        <taxon>Eukaryota</taxon>
        <taxon>Fungi</taxon>
        <taxon>Dikarya</taxon>
        <taxon>Ascomycota</taxon>
        <taxon>Pezizomycotina</taxon>
        <taxon>Sordariomycetes</taxon>
        <taxon>Sordariomycetidae</taxon>
        <taxon>Diaporthales</taxon>
        <taxon>Cryphonectriaceae</taxon>
        <taxon>Cryphonectria-Endothia species complex</taxon>
        <taxon>Cryphonectria</taxon>
    </lineage>
</organism>
<evidence type="ECO:0000313" key="6">
    <source>
        <dbReference type="Proteomes" id="UP000803844"/>
    </source>
</evidence>
<dbReference type="SUPFAM" id="SSF48264">
    <property type="entry name" value="Cytochrome P450"/>
    <property type="match status" value="1"/>
</dbReference>
<comment type="caution">
    <text evidence="5">The sequence shown here is derived from an EMBL/GenBank/DDBJ whole genome shotgun (WGS) entry which is preliminary data.</text>
</comment>
<dbReference type="GO" id="GO:0020037">
    <property type="term" value="F:heme binding"/>
    <property type="evidence" value="ECO:0007669"/>
    <property type="project" value="InterPro"/>
</dbReference>
<sequence length="459" mass="52477">MPISLNHCLALLVSLHDIISISHVHQMRNHYRYSFCRAIYNIYFHPLSGIPGPRAWSATRLPFIWALLQGTIVHDIQRLHEKYGPILRIAPNEVTFAQEEAWADIFQSRPDTPQFLKDPTWWKRQPGQSQSLLSAIDPEEHAQIRRLLAPTFTTRALAAQATVLERYVDLLVEQLRRLVSPGAGIDLTPWLNFTTFDIFGDLGFGESFNCLETSRYHPWIALLFNSVKAASFVAAVRYYPVLEWLLMKCIPASLKEMQRQHFDQIADKVNRRLNWELERVDIMSHVIKGRKRETLDIGVINATFMVLTTAGSETTATVLSRTLNYLVNNPDKLTILANEILQKFQDPDDIKLDALQHLDYLDACISEGLRLCVPIPWVLPRLVPPKGAIVCGKWLPGKTVARLCSPSILAKLVWNFDMKAVPTARLRWEDLRTFLLGEKKPVMVDMSLRARDVAGQQRK</sequence>
<dbReference type="InterPro" id="IPR001128">
    <property type="entry name" value="Cyt_P450"/>
</dbReference>
<dbReference type="Gene3D" id="1.10.630.10">
    <property type="entry name" value="Cytochrome P450"/>
    <property type="match status" value="1"/>
</dbReference>
<dbReference type="GeneID" id="63838875"/>
<dbReference type="RefSeq" id="XP_040772373.1">
    <property type="nucleotide sequence ID" value="XM_040921746.1"/>
</dbReference>
<reference evidence="5" key="1">
    <citation type="journal article" date="2020" name="Phytopathology">
        <title>Genome sequence of the chestnut blight fungus Cryphonectria parasitica EP155: A fundamental resource for an archetypical invasive plant pathogen.</title>
        <authorList>
            <person name="Crouch J.A."/>
            <person name="Dawe A."/>
            <person name="Aerts A."/>
            <person name="Barry K."/>
            <person name="Churchill A.C.L."/>
            <person name="Grimwood J."/>
            <person name="Hillman B."/>
            <person name="Milgroom M.G."/>
            <person name="Pangilinan J."/>
            <person name="Smith M."/>
            <person name="Salamov A."/>
            <person name="Schmutz J."/>
            <person name="Yadav J."/>
            <person name="Grigoriev I.V."/>
            <person name="Nuss D."/>
        </authorList>
    </citation>
    <scope>NUCLEOTIDE SEQUENCE</scope>
    <source>
        <strain evidence="5">EP155</strain>
    </source>
</reference>
<dbReference type="PANTHER" id="PTHR24305">
    <property type="entry name" value="CYTOCHROME P450"/>
    <property type="match status" value="1"/>
</dbReference>
<evidence type="ECO:0000256" key="2">
    <source>
        <dbReference type="ARBA" id="ARBA00022723"/>
    </source>
</evidence>
<dbReference type="PANTHER" id="PTHR24305:SF199">
    <property type="entry name" value="P450, PUTATIVE (EUROFUNG)-RELATED"/>
    <property type="match status" value="1"/>
</dbReference>
<dbReference type="GO" id="GO:0005506">
    <property type="term" value="F:iron ion binding"/>
    <property type="evidence" value="ECO:0007669"/>
    <property type="project" value="InterPro"/>
</dbReference>
<feature type="signal peptide" evidence="4">
    <location>
        <begin position="1"/>
        <end position="20"/>
    </location>
</feature>
<keyword evidence="6" id="KW-1185">Reference proteome</keyword>
<keyword evidence="1" id="KW-0349">Heme</keyword>
<evidence type="ECO:0000256" key="1">
    <source>
        <dbReference type="ARBA" id="ARBA00022617"/>
    </source>
</evidence>
<dbReference type="GO" id="GO:0004497">
    <property type="term" value="F:monooxygenase activity"/>
    <property type="evidence" value="ECO:0007669"/>
    <property type="project" value="InterPro"/>
</dbReference>
<dbReference type="CDD" id="cd11058">
    <property type="entry name" value="CYP60B-like"/>
    <property type="match status" value="1"/>
</dbReference>
<gene>
    <name evidence="5" type="ORF">M406DRAFT_342200</name>
</gene>
<keyword evidence="3" id="KW-0408">Iron</keyword>
<keyword evidence="4" id="KW-0732">Signal</keyword>
<dbReference type="GO" id="GO:0016705">
    <property type="term" value="F:oxidoreductase activity, acting on paired donors, with incorporation or reduction of molecular oxygen"/>
    <property type="evidence" value="ECO:0007669"/>
    <property type="project" value="InterPro"/>
</dbReference>
<dbReference type="Pfam" id="PF00067">
    <property type="entry name" value="p450"/>
    <property type="match status" value="1"/>
</dbReference>
<name>A0A9P4XU82_CRYP1</name>
<dbReference type="OrthoDB" id="1470350at2759"/>
<proteinExistence type="predicted"/>
<evidence type="ECO:0000256" key="4">
    <source>
        <dbReference type="SAM" id="SignalP"/>
    </source>
</evidence>
<feature type="chain" id="PRO_5040278837" evidence="4">
    <location>
        <begin position="21"/>
        <end position="459"/>
    </location>
</feature>
<evidence type="ECO:0000313" key="5">
    <source>
        <dbReference type="EMBL" id="KAF3761394.1"/>
    </source>
</evidence>
<evidence type="ECO:0000256" key="3">
    <source>
        <dbReference type="ARBA" id="ARBA00023004"/>
    </source>
</evidence>
<dbReference type="InterPro" id="IPR036396">
    <property type="entry name" value="Cyt_P450_sf"/>
</dbReference>
<dbReference type="Proteomes" id="UP000803844">
    <property type="component" value="Unassembled WGS sequence"/>
</dbReference>
<dbReference type="EMBL" id="MU032351">
    <property type="protein sequence ID" value="KAF3761394.1"/>
    <property type="molecule type" value="Genomic_DNA"/>
</dbReference>
<dbReference type="InterPro" id="IPR050121">
    <property type="entry name" value="Cytochrome_P450_monoxygenase"/>
</dbReference>
<accession>A0A9P4XU82</accession>
<protein>
    <submittedName>
        <fullName evidence="5">Cytochrome P450</fullName>
    </submittedName>
</protein>
<dbReference type="AlphaFoldDB" id="A0A9P4XU82"/>